<dbReference type="Ensembl" id="ENSCVAT00000023856.1">
    <property type="protein sequence ID" value="ENSCVAP00000030183.1"/>
    <property type="gene ID" value="ENSCVAG00000018543.1"/>
</dbReference>
<dbReference type="Proteomes" id="UP000265020">
    <property type="component" value="Unassembled WGS sequence"/>
</dbReference>
<dbReference type="AlphaFoldDB" id="A0A3Q2ECF6"/>
<evidence type="ECO:0000313" key="2">
    <source>
        <dbReference type="Proteomes" id="UP000265020"/>
    </source>
</evidence>
<organism evidence="1 2">
    <name type="scientific">Cyprinodon variegatus</name>
    <name type="common">Sheepshead minnow</name>
    <dbReference type="NCBI Taxonomy" id="28743"/>
    <lineage>
        <taxon>Eukaryota</taxon>
        <taxon>Metazoa</taxon>
        <taxon>Chordata</taxon>
        <taxon>Craniata</taxon>
        <taxon>Vertebrata</taxon>
        <taxon>Euteleostomi</taxon>
        <taxon>Actinopterygii</taxon>
        <taxon>Neopterygii</taxon>
        <taxon>Teleostei</taxon>
        <taxon>Neoteleostei</taxon>
        <taxon>Acanthomorphata</taxon>
        <taxon>Ovalentaria</taxon>
        <taxon>Atherinomorphae</taxon>
        <taxon>Cyprinodontiformes</taxon>
        <taxon>Cyprinodontidae</taxon>
        <taxon>Cyprinodon</taxon>
    </lineage>
</organism>
<proteinExistence type="predicted"/>
<name>A0A3Q2ECF6_CYPVA</name>
<keyword evidence="2" id="KW-1185">Reference proteome</keyword>
<sequence>MALLADKSLIRDEKKRQSKELCLVSIPLIHTAFTVMREKSLRLCLNIWTVKVLGEMIFKSSPVRFCFDDTPTSCTYMQVTAQPIHFSTIQLQVSSHLDSNPIIYLSVLHHQRLSRTRNTASQGYLDGKEPAGIYLERTSLILPKTSGENKTGHSLY</sequence>
<accession>A0A3Q2ECF6</accession>
<evidence type="ECO:0000313" key="1">
    <source>
        <dbReference type="Ensembl" id="ENSCVAP00000030183.1"/>
    </source>
</evidence>
<protein>
    <submittedName>
        <fullName evidence="1">Uncharacterized protein</fullName>
    </submittedName>
</protein>
<reference evidence="1" key="2">
    <citation type="submission" date="2025-09" db="UniProtKB">
        <authorList>
            <consortium name="Ensembl"/>
        </authorList>
    </citation>
    <scope>IDENTIFICATION</scope>
</reference>
<reference evidence="1" key="1">
    <citation type="submission" date="2025-08" db="UniProtKB">
        <authorList>
            <consortium name="Ensembl"/>
        </authorList>
    </citation>
    <scope>IDENTIFICATION</scope>
</reference>